<sequence>MLMLKIQYTNHTKSLGSADIAYTQDLPRANNLLDVNYILYHPLCYKFHGTSARRFGVMKLLKFSHGLALISMLKMLNEPFFFPCISP</sequence>
<accession>A0A0A9DQW3</accession>
<organism evidence="1">
    <name type="scientific">Arundo donax</name>
    <name type="common">Giant reed</name>
    <name type="synonym">Donax arundinaceus</name>
    <dbReference type="NCBI Taxonomy" id="35708"/>
    <lineage>
        <taxon>Eukaryota</taxon>
        <taxon>Viridiplantae</taxon>
        <taxon>Streptophyta</taxon>
        <taxon>Embryophyta</taxon>
        <taxon>Tracheophyta</taxon>
        <taxon>Spermatophyta</taxon>
        <taxon>Magnoliopsida</taxon>
        <taxon>Liliopsida</taxon>
        <taxon>Poales</taxon>
        <taxon>Poaceae</taxon>
        <taxon>PACMAD clade</taxon>
        <taxon>Arundinoideae</taxon>
        <taxon>Arundineae</taxon>
        <taxon>Arundo</taxon>
    </lineage>
</organism>
<dbReference type="AlphaFoldDB" id="A0A0A9DQW3"/>
<reference evidence="1" key="1">
    <citation type="submission" date="2014-09" db="EMBL/GenBank/DDBJ databases">
        <authorList>
            <person name="Magalhaes I.L.F."/>
            <person name="Oliveira U."/>
            <person name="Santos F.R."/>
            <person name="Vidigal T.H.D.A."/>
            <person name="Brescovit A.D."/>
            <person name="Santos A.J."/>
        </authorList>
    </citation>
    <scope>NUCLEOTIDE SEQUENCE</scope>
    <source>
        <tissue evidence="1">Shoot tissue taken approximately 20 cm above the soil surface</tissue>
    </source>
</reference>
<name>A0A0A9DQW3_ARUDO</name>
<dbReference type="EMBL" id="GBRH01211773">
    <property type="protein sequence ID" value="JAD86122.1"/>
    <property type="molecule type" value="Transcribed_RNA"/>
</dbReference>
<protein>
    <submittedName>
        <fullName evidence="1">Uncharacterized protein</fullName>
    </submittedName>
</protein>
<proteinExistence type="predicted"/>
<reference evidence="1" key="2">
    <citation type="journal article" date="2015" name="Data Brief">
        <title>Shoot transcriptome of the giant reed, Arundo donax.</title>
        <authorList>
            <person name="Barrero R.A."/>
            <person name="Guerrero F.D."/>
            <person name="Moolhuijzen P."/>
            <person name="Goolsby J.A."/>
            <person name="Tidwell J."/>
            <person name="Bellgard S.E."/>
            <person name="Bellgard M.I."/>
        </authorList>
    </citation>
    <scope>NUCLEOTIDE SEQUENCE</scope>
    <source>
        <tissue evidence="1">Shoot tissue taken approximately 20 cm above the soil surface</tissue>
    </source>
</reference>
<evidence type="ECO:0000313" key="1">
    <source>
        <dbReference type="EMBL" id="JAD86122.1"/>
    </source>
</evidence>